<name>A0A1I1I884_9GAMM</name>
<dbReference type="GO" id="GO:0016746">
    <property type="term" value="F:acyltransferase activity"/>
    <property type="evidence" value="ECO:0007669"/>
    <property type="project" value="UniProtKB-KW"/>
</dbReference>
<keyword evidence="7" id="KW-0812">Transmembrane</keyword>
<dbReference type="Proteomes" id="UP000198862">
    <property type="component" value="Unassembled WGS sequence"/>
</dbReference>
<keyword evidence="2" id="KW-1003">Cell membrane</keyword>
<evidence type="ECO:0000256" key="7">
    <source>
        <dbReference type="SAM" id="Phobius"/>
    </source>
</evidence>
<proteinExistence type="predicted"/>
<comment type="subcellular location">
    <subcellularLocation>
        <location evidence="1">Cell inner membrane</location>
    </subcellularLocation>
</comment>
<evidence type="ECO:0000256" key="2">
    <source>
        <dbReference type="ARBA" id="ARBA00022475"/>
    </source>
</evidence>
<dbReference type="EMBL" id="FOLO01000007">
    <property type="protein sequence ID" value="SFC30458.1"/>
    <property type="molecule type" value="Genomic_DNA"/>
</dbReference>
<dbReference type="OrthoDB" id="9808633at2"/>
<dbReference type="InterPro" id="IPR004960">
    <property type="entry name" value="LipA_acyltrans"/>
</dbReference>
<dbReference type="AlphaFoldDB" id="A0A1I1I884"/>
<evidence type="ECO:0000256" key="1">
    <source>
        <dbReference type="ARBA" id="ARBA00004533"/>
    </source>
</evidence>
<dbReference type="PANTHER" id="PTHR30606:SF9">
    <property type="entry name" value="LIPID A BIOSYNTHESIS LAUROYLTRANSFERASE"/>
    <property type="match status" value="1"/>
</dbReference>
<dbReference type="PANTHER" id="PTHR30606">
    <property type="entry name" value="LIPID A BIOSYNTHESIS LAUROYL ACYLTRANSFERASE"/>
    <property type="match status" value="1"/>
</dbReference>
<evidence type="ECO:0000313" key="8">
    <source>
        <dbReference type="EMBL" id="SFC30458.1"/>
    </source>
</evidence>
<keyword evidence="4 8" id="KW-0808">Transferase</keyword>
<evidence type="ECO:0000256" key="6">
    <source>
        <dbReference type="ARBA" id="ARBA00023315"/>
    </source>
</evidence>
<evidence type="ECO:0000256" key="3">
    <source>
        <dbReference type="ARBA" id="ARBA00022519"/>
    </source>
</evidence>
<sequence length="317" mass="36628">MSEKSGNKHWSKAQERGTYFGMKTLFVIYRLLGRKVLSIILYPVIVYLYFTGREGRLASNQYLNRVAKIQSWPKKIGHKQGIKHFYTFALGAFDKIDAWTGKITTKNIIYGKEHAFNDLKEKQQGAIFIGSHLGNLEVCRALSQGRYQTRINVLVFTHHAVEFNKVMQQINPDINVDLIQVSDVGADLAILLKERIDNGEVVVIVGDRTSVSTPGRVVYADFLGEQAAFSQGPFILAALLDCPVYYLFCLKEGSKYHVIFEHVADTLKMPRKERQQKLEKAVIDYAKRLEFYCLKYPFQWFNFFDFWSDDQKVERKK</sequence>
<dbReference type="STRING" id="1123010.SAMN02745724_01351"/>
<dbReference type="GO" id="GO:0005886">
    <property type="term" value="C:plasma membrane"/>
    <property type="evidence" value="ECO:0007669"/>
    <property type="project" value="UniProtKB-SubCell"/>
</dbReference>
<gene>
    <name evidence="8" type="ORF">SAMN02745724_01351</name>
</gene>
<keyword evidence="9" id="KW-1185">Reference proteome</keyword>
<dbReference type="RefSeq" id="WP_091982113.1">
    <property type="nucleotide sequence ID" value="NZ_FOLO01000007.1"/>
</dbReference>
<reference evidence="8 9" key="1">
    <citation type="submission" date="2016-10" db="EMBL/GenBank/DDBJ databases">
        <authorList>
            <person name="de Groot N.N."/>
        </authorList>
    </citation>
    <scope>NUCLEOTIDE SEQUENCE [LARGE SCALE GENOMIC DNA]</scope>
    <source>
        <strain evidence="8 9">DSM 6059</strain>
    </source>
</reference>
<keyword evidence="7" id="KW-1133">Transmembrane helix</keyword>
<dbReference type="Pfam" id="PF03279">
    <property type="entry name" value="Lip_A_acyltrans"/>
    <property type="match status" value="1"/>
</dbReference>
<evidence type="ECO:0000256" key="5">
    <source>
        <dbReference type="ARBA" id="ARBA00023136"/>
    </source>
</evidence>
<evidence type="ECO:0000313" key="9">
    <source>
        <dbReference type="Proteomes" id="UP000198862"/>
    </source>
</evidence>
<feature type="transmembrane region" description="Helical" evidence="7">
    <location>
        <begin position="32"/>
        <end position="50"/>
    </location>
</feature>
<dbReference type="PIRSF" id="PIRSF028561">
    <property type="entry name" value="Ac_Trasf"/>
    <property type="match status" value="1"/>
</dbReference>
<keyword evidence="3" id="KW-0997">Cell inner membrane</keyword>
<protein>
    <submittedName>
        <fullName evidence="8">Predicted acyltransferase, LPLAT superfamily</fullName>
    </submittedName>
</protein>
<accession>A0A1I1I884</accession>
<evidence type="ECO:0000256" key="4">
    <source>
        <dbReference type="ARBA" id="ARBA00022679"/>
    </source>
</evidence>
<organism evidence="8 9">
    <name type="scientific">Pseudoalteromonas denitrificans DSM 6059</name>
    <dbReference type="NCBI Taxonomy" id="1123010"/>
    <lineage>
        <taxon>Bacteria</taxon>
        <taxon>Pseudomonadati</taxon>
        <taxon>Pseudomonadota</taxon>
        <taxon>Gammaproteobacteria</taxon>
        <taxon>Alteromonadales</taxon>
        <taxon>Pseudoalteromonadaceae</taxon>
        <taxon>Pseudoalteromonas</taxon>
    </lineage>
</organism>
<dbReference type="CDD" id="cd07984">
    <property type="entry name" value="LPLAT_LABLAT-like"/>
    <property type="match status" value="1"/>
</dbReference>
<keyword evidence="6 8" id="KW-0012">Acyltransferase</keyword>
<dbReference type="InterPro" id="IPR014548">
    <property type="entry name" value="Ac_Trasf"/>
</dbReference>
<dbReference type="GO" id="GO:0009247">
    <property type="term" value="P:glycolipid biosynthetic process"/>
    <property type="evidence" value="ECO:0007669"/>
    <property type="project" value="UniProtKB-ARBA"/>
</dbReference>
<keyword evidence="5 7" id="KW-0472">Membrane</keyword>